<dbReference type="Proteomes" id="UP000298234">
    <property type="component" value="Unassembled WGS sequence"/>
</dbReference>
<dbReference type="AlphaFoldDB" id="A0AAX2RSG9"/>
<dbReference type="RefSeq" id="WP_060372730.1">
    <property type="nucleotide sequence ID" value="NZ_CADEUV010000001.1"/>
</dbReference>
<protein>
    <submittedName>
        <fullName evidence="1">Uncharacterized protein</fullName>
    </submittedName>
</protein>
<dbReference type="NCBIfam" id="NF041728">
    <property type="entry name" value="BPSL0761_fam"/>
    <property type="match status" value="1"/>
</dbReference>
<accession>A0AAX2RSG9</accession>
<comment type="caution">
    <text evidence="1">The sequence shown here is derived from an EMBL/GenBank/DDBJ whole genome shotgun (WGS) entry which is preliminary data.</text>
</comment>
<evidence type="ECO:0000313" key="1">
    <source>
        <dbReference type="EMBL" id="TEU48941.1"/>
    </source>
</evidence>
<name>A0AAX2RSG9_BURCE</name>
<gene>
    <name evidence="1" type="ORF">E3D37_13425</name>
</gene>
<dbReference type="EMBL" id="SNSQ01000013">
    <property type="protein sequence ID" value="TEU48941.1"/>
    <property type="molecule type" value="Genomic_DNA"/>
</dbReference>
<evidence type="ECO:0000313" key="2">
    <source>
        <dbReference type="Proteomes" id="UP000298234"/>
    </source>
</evidence>
<sequence>MTTAYERTKAVLETRKLLPLRGSPIGATTRDIVRDAALLHLRHYPLDIDLEISAVTLPGIWVARQR</sequence>
<organism evidence="1 2">
    <name type="scientific">Burkholderia cepacia</name>
    <name type="common">Pseudomonas cepacia</name>
    <dbReference type="NCBI Taxonomy" id="292"/>
    <lineage>
        <taxon>Bacteria</taxon>
        <taxon>Pseudomonadati</taxon>
        <taxon>Pseudomonadota</taxon>
        <taxon>Betaproteobacteria</taxon>
        <taxon>Burkholderiales</taxon>
        <taxon>Burkholderiaceae</taxon>
        <taxon>Burkholderia</taxon>
        <taxon>Burkholderia cepacia complex</taxon>
    </lineage>
</organism>
<proteinExistence type="predicted"/>
<reference evidence="1 2" key="1">
    <citation type="submission" date="2019-03" db="EMBL/GenBank/DDBJ databases">
        <title>Burkholderia cepacia outbreak.</title>
        <authorList>
            <person name="Farzana R."/>
            <person name="Walsh T.R."/>
        </authorList>
    </citation>
    <scope>NUCLEOTIDE SEQUENCE [LARGE SCALE GENOMIC DNA]</scope>
    <source>
        <strain evidence="2">d13</strain>
    </source>
</reference>
<dbReference type="InterPro" id="IPR049723">
    <property type="entry name" value="BPSL0761-like"/>
</dbReference>